<dbReference type="PROSITE" id="PS00028">
    <property type="entry name" value="ZINC_FINGER_C2H2_1"/>
    <property type="match status" value="2"/>
</dbReference>
<evidence type="ECO:0000256" key="4">
    <source>
        <dbReference type="ARBA" id="ARBA00022771"/>
    </source>
</evidence>
<dbReference type="InParanoid" id="A0A6P7GVJ2"/>
<dbReference type="FunFam" id="3.30.160.60:FF:001485">
    <property type="entry name" value="Krueppel-related zinc finger protein"/>
    <property type="match status" value="1"/>
</dbReference>
<evidence type="ECO:0000256" key="8">
    <source>
        <dbReference type="ARBA" id="ARBA00023163"/>
    </source>
</evidence>
<comment type="subcellular location">
    <subcellularLocation>
        <location evidence="1">Nucleus</location>
    </subcellularLocation>
</comment>
<dbReference type="GO" id="GO:0005634">
    <property type="term" value="C:nucleus"/>
    <property type="evidence" value="ECO:0007669"/>
    <property type="project" value="UniProtKB-SubCell"/>
</dbReference>
<feature type="region of interest" description="Disordered" evidence="11">
    <location>
        <begin position="1"/>
        <end position="32"/>
    </location>
</feature>
<proteinExistence type="predicted"/>
<evidence type="ECO:0000313" key="13">
    <source>
        <dbReference type="RefSeq" id="XP_028153524.1"/>
    </source>
</evidence>
<keyword evidence="7" id="KW-0238">DNA-binding</keyword>
<evidence type="ECO:0000256" key="10">
    <source>
        <dbReference type="PROSITE-ProRule" id="PRU00042"/>
    </source>
</evidence>
<evidence type="ECO:0000256" key="7">
    <source>
        <dbReference type="ARBA" id="ARBA00023125"/>
    </source>
</evidence>
<keyword evidence="4 10" id="KW-0863">Zinc-finger</keyword>
<dbReference type="SUPFAM" id="SSF57667">
    <property type="entry name" value="beta-beta-alpha zinc fingers"/>
    <property type="match status" value="2"/>
</dbReference>
<dbReference type="SMART" id="SM00355">
    <property type="entry name" value="ZnF_C2H2"/>
    <property type="match status" value="2"/>
</dbReference>
<sequence>MEKIPSCPQEEKEMRTMESFPAHSSQQGKYTDRHKEFSQTNIEHLMVHTREKPYKCEICSMKLSEKRSLKMHMRRHTGEKPYKCEICFKQFAAAGALKRHLRVHTREQPYKCEICFKQFR</sequence>
<dbReference type="PANTHER" id="PTHR24394:SF44">
    <property type="entry name" value="ZINC FINGER PROTEIN 271-LIKE"/>
    <property type="match status" value="1"/>
</dbReference>
<accession>A0A6P7GVJ2</accession>
<evidence type="ECO:0000259" key="12">
    <source>
        <dbReference type="PROSITE" id="PS50157"/>
    </source>
</evidence>
<evidence type="ECO:0000256" key="5">
    <source>
        <dbReference type="ARBA" id="ARBA00022833"/>
    </source>
</evidence>
<dbReference type="Pfam" id="PF00096">
    <property type="entry name" value="zf-C2H2"/>
    <property type="match status" value="2"/>
</dbReference>
<feature type="compositionally biased region" description="Basic and acidic residues" evidence="11">
    <location>
        <begin position="1"/>
        <end position="16"/>
    </location>
</feature>
<dbReference type="GO" id="GO:0000981">
    <property type="term" value="F:DNA-binding transcription factor activity, RNA polymerase II-specific"/>
    <property type="evidence" value="ECO:0007669"/>
    <property type="project" value="TreeGrafter"/>
</dbReference>
<dbReference type="FunFam" id="3.30.160.60:FF:000912">
    <property type="entry name" value="Zinc finger protein 660"/>
    <property type="match status" value="1"/>
</dbReference>
<evidence type="ECO:0000256" key="9">
    <source>
        <dbReference type="ARBA" id="ARBA00023242"/>
    </source>
</evidence>
<evidence type="ECO:0000256" key="11">
    <source>
        <dbReference type="SAM" id="MobiDB-lite"/>
    </source>
</evidence>
<dbReference type="AlphaFoldDB" id="A0A6P7GVJ2"/>
<feature type="domain" description="C2H2-type" evidence="12">
    <location>
        <begin position="82"/>
        <end position="109"/>
    </location>
</feature>
<evidence type="ECO:0000256" key="2">
    <source>
        <dbReference type="ARBA" id="ARBA00022723"/>
    </source>
</evidence>
<dbReference type="PANTHER" id="PTHR24394">
    <property type="entry name" value="ZINC FINGER PROTEIN"/>
    <property type="match status" value="1"/>
</dbReference>
<keyword evidence="3" id="KW-0677">Repeat</keyword>
<evidence type="ECO:0000256" key="3">
    <source>
        <dbReference type="ARBA" id="ARBA00022737"/>
    </source>
</evidence>
<reference evidence="13" key="1">
    <citation type="submission" date="2025-08" db="UniProtKB">
        <authorList>
            <consortium name="RefSeq"/>
        </authorList>
    </citation>
    <scope>IDENTIFICATION</scope>
    <source>
        <tissue evidence="13">Whole insect</tissue>
    </source>
</reference>
<name>A0A6P7GVJ2_DIAVI</name>
<dbReference type="PROSITE" id="PS50157">
    <property type="entry name" value="ZINC_FINGER_C2H2_2"/>
    <property type="match status" value="2"/>
</dbReference>
<evidence type="ECO:0000256" key="1">
    <source>
        <dbReference type="ARBA" id="ARBA00004123"/>
    </source>
</evidence>
<dbReference type="InterPro" id="IPR036236">
    <property type="entry name" value="Znf_C2H2_sf"/>
</dbReference>
<dbReference type="Gene3D" id="3.30.160.60">
    <property type="entry name" value="Classic Zinc Finger"/>
    <property type="match status" value="2"/>
</dbReference>
<keyword evidence="6" id="KW-0805">Transcription regulation</keyword>
<protein>
    <submittedName>
        <fullName evidence="13">Protein krueppel-like</fullName>
    </submittedName>
</protein>
<dbReference type="RefSeq" id="XP_028153524.1">
    <property type="nucleotide sequence ID" value="XM_028297723.1"/>
</dbReference>
<keyword evidence="5" id="KW-0862">Zinc</keyword>
<keyword evidence="2" id="KW-0479">Metal-binding</keyword>
<feature type="domain" description="C2H2-type" evidence="12">
    <location>
        <begin position="54"/>
        <end position="81"/>
    </location>
</feature>
<organism evidence="13">
    <name type="scientific">Diabrotica virgifera virgifera</name>
    <name type="common">western corn rootworm</name>
    <dbReference type="NCBI Taxonomy" id="50390"/>
    <lineage>
        <taxon>Eukaryota</taxon>
        <taxon>Metazoa</taxon>
        <taxon>Ecdysozoa</taxon>
        <taxon>Arthropoda</taxon>
        <taxon>Hexapoda</taxon>
        <taxon>Insecta</taxon>
        <taxon>Pterygota</taxon>
        <taxon>Neoptera</taxon>
        <taxon>Endopterygota</taxon>
        <taxon>Coleoptera</taxon>
        <taxon>Polyphaga</taxon>
        <taxon>Cucujiformia</taxon>
        <taxon>Chrysomeloidea</taxon>
        <taxon>Chrysomelidae</taxon>
        <taxon>Galerucinae</taxon>
        <taxon>Diabroticina</taxon>
        <taxon>Diabroticites</taxon>
        <taxon>Diabrotica</taxon>
    </lineage>
</organism>
<dbReference type="GO" id="GO:0008270">
    <property type="term" value="F:zinc ion binding"/>
    <property type="evidence" value="ECO:0007669"/>
    <property type="project" value="UniProtKB-KW"/>
</dbReference>
<keyword evidence="9" id="KW-0539">Nucleus</keyword>
<gene>
    <name evidence="13" type="primary">LOC114346992</name>
</gene>
<keyword evidence="8" id="KW-0804">Transcription</keyword>
<evidence type="ECO:0000256" key="6">
    <source>
        <dbReference type="ARBA" id="ARBA00023015"/>
    </source>
</evidence>
<dbReference type="GO" id="GO:0003677">
    <property type="term" value="F:DNA binding"/>
    <property type="evidence" value="ECO:0007669"/>
    <property type="project" value="UniProtKB-KW"/>
</dbReference>
<dbReference type="InterPro" id="IPR013087">
    <property type="entry name" value="Znf_C2H2_type"/>
</dbReference>